<reference evidence="2 3" key="1">
    <citation type="journal article" date="2013" name="Curr. Biol.">
        <title>The Genome of the Foraminiferan Reticulomyxa filosa.</title>
        <authorList>
            <person name="Glockner G."/>
            <person name="Hulsmann N."/>
            <person name="Schleicher M."/>
            <person name="Noegel A.A."/>
            <person name="Eichinger L."/>
            <person name="Gallinger C."/>
            <person name="Pawlowski J."/>
            <person name="Sierra R."/>
            <person name="Euteneuer U."/>
            <person name="Pillet L."/>
            <person name="Moustafa A."/>
            <person name="Platzer M."/>
            <person name="Groth M."/>
            <person name="Szafranski K."/>
            <person name="Schliwa M."/>
        </authorList>
    </citation>
    <scope>NUCLEOTIDE SEQUENCE [LARGE SCALE GENOMIC DNA]</scope>
</reference>
<evidence type="ECO:0000256" key="1">
    <source>
        <dbReference type="SAM" id="MobiDB-lite"/>
    </source>
</evidence>
<proteinExistence type="predicted"/>
<dbReference type="AlphaFoldDB" id="X6P926"/>
<name>X6P926_RETFI</name>
<evidence type="ECO:0000313" key="2">
    <source>
        <dbReference type="EMBL" id="ETO34564.1"/>
    </source>
</evidence>
<protein>
    <submittedName>
        <fullName evidence="2">Uncharacterized protein</fullName>
    </submittedName>
</protein>
<dbReference type="Proteomes" id="UP000023152">
    <property type="component" value="Unassembled WGS sequence"/>
</dbReference>
<organism evidence="2 3">
    <name type="scientific">Reticulomyxa filosa</name>
    <dbReference type="NCBI Taxonomy" id="46433"/>
    <lineage>
        <taxon>Eukaryota</taxon>
        <taxon>Sar</taxon>
        <taxon>Rhizaria</taxon>
        <taxon>Retaria</taxon>
        <taxon>Foraminifera</taxon>
        <taxon>Monothalamids</taxon>
        <taxon>Reticulomyxidae</taxon>
        <taxon>Reticulomyxa</taxon>
    </lineage>
</organism>
<evidence type="ECO:0000313" key="3">
    <source>
        <dbReference type="Proteomes" id="UP000023152"/>
    </source>
</evidence>
<gene>
    <name evidence="2" type="ORF">RFI_02530</name>
</gene>
<accession>X6P926</accession>
<feature type="compositionally biased region" description="Basic and acidic residues" evidence="1">
    <location>
        <begin position="32"/>
        <end position="65"/>
    </location>
</feature>
<feature type="region of interest" description="Disordered" evidence="1">
    <location>
        <begin position="20"/>
        <end position="70"/>
    </location>
</feature>
<dbReference type="EMBL" id="ASPP01002462">
    <property type="protein sequence ID" value="ETO34564.1"/>
    <property type="molecule type" value="Genomic_DNA"/>
</dbReference>
<keyword evidence="3" id="KW-1185">Reference proteome</keyword>
<sequence>MNTSSEISLLRELEYNSKKEYIKQQKRNNSHRQTDTTEKKSKFESSLEEHVNFRKEVENKTDKKNKEKQKIHKTLYKLNENM</sequence>
<comment type="caution">
    <text evidence="2">The sequence shown here is derived from an EMBL/GenBank/DDBJ whole genome shotgun (WGS) entry which is preliminary data.</text>
</comment>